<dbReference type="AlphaFoldDB" id="A0ABD2WAW0"/>
<evidence type="ECO:0000313" key="2">
    <source>
        <dbReference type="EMBL" id="KAL3390113.1"/>
    </source>
</evidence>
<dbReference type="Proteomes" id="UP001627154">
    <property type="component" value="Unassembled WGS sequence"/>
</dbReference>
<dbReference type="InterPro" id="IPR006553">
    <property type="entry name" value="Leu-rich_rpt_Cys-con_subtyp"/>
</dbReference>
<organism evidence="2 3">
    <name type="scientific">Trichogramma kaykai</name>
    <dbReference type="NCBI Taxonomy" id="54128"/>
    <lineage>
        <taxon>Eukaryota</taxon>
        <taxon>Metazoa</taxon>
        <taxon>Ecdysozoa</taxon>
        <taxon>Arthropoda</taxon>
        <taxon>Hexapoda</taxon>
        <taxon>Insecta</taxon>
        <taxon>Pterygota</taxon>
        <taxon>Neoptera</taxon>
        <taxon>Endopterygota</taxon>
        <taxon>Hymenoptera</taxon>
        <taxon>Apocrita</taxon>
        <taxon>Proctotrupomorpha</taxon>
        <taxon>Chalcidoidea</taxon>
        <taxon>Trichogrammatidae</taxon>
        <taxon>Trichogramma</taxon>
    </lineage>
</organism>
<evidence type="ECO:0000313" key="3">
    <source>
        <dbReference type="Proteomes" id="UP001627154"/>
    </source>
</evidence>
<feature type="region of interest" description="Disordered" evidence="1">
    <location>
        <begin position="23"/>
        <end position="42"/>
    </location>
</feature>
<keyword evidence="3" id="KW-1185">Reference proteome</keyword>
<proteinExistence type="predicted"/>
<dbReference type="Gene3D" id="3.80.10.10">
    <property type="entry name" value="Ribonuclease Inhibitor"/>
    <property type="match status" value="1"/>
</dbReference>
<evidence type="ECO:0008006" key="4">
    <source>
        <dbReference type="Google" id="ProtNLM"/>
    </source>
</evidence>
<name>A0ABD2WAW0_9HYME</name>
<dbReference type="InterPro" id="IPR032675">
    <property type="entry name" value="LRR_dom_sf"/>
</dbReference>
<sequence length="299" mass="33107">MVAFINEDQSKFVDVDSDRFSTALNMNDDEDEDSKYADDESERTTSRLLDSLCLDEPFFAVSAPNESSTLQLAHVHKNTSRLSTKGILTLMNHCEGLRELSLSYSFLSEELLEALSSNKSSLLQLDTLRVEAHPDAKPASTVSCEAWCAFATHFSNINFILLAYLTEVKDYEALLQSYVPLTHLYFGEEVPSSAIARVGERCPRLGELVVGAYGPETADCALLSIARGCPKLTALGLGDCEITCSAFVEFVAICREHLQVLYVSDTSLIEDSDYDVDKVSARVSALLGKPWQPNYVPYW</sequence>
<evidence type="ECO:0000256" key="1">
    <source>
        <dbReference type="SAM" id="MobiDB-lite"/>
    </source>
</evidence>
<comment type="caution">
    <text evidence="2">The sequence shown here is derived from an EMBL/GenBank/DDBJ whole genome shotgun (WGS) entry which is preliminary data.</text>
</comment>
<protein>
    <recommendedName>
        <fullName evidence="4">F-box/LRR-repeat protein 21</fullName>
    </recommendedName>
</protein>
<dbReference type="SUPFAM" id="SSF52047">
    <property type="entry name" value="RNI-like"/>
    <property type="match status" value="1"/>
</dbReference>
<dbReference type="EMBL" id="JBJJXI010000121">
    <property type="protein sequence ID" value="KAL3390113.1"/>
    <property type="molecule type" value="Genomic_DNA"/>
</dbReference>
<accession>A0ABD2WAW0</accession>
<dbReference type="SMART" id="SM00367">
    <property type="entry name" value="LRR_CC"/>
    <property type="match status" value="2"/>
</dbReference>
<gene>
    <name evidence="2" type="ORF">TKK_014929</name>
</gene>
<reference evidence="2 3" key="1">
    <citation type="journal article" date="2024" name="bioRxiv">
        <title>A reference genome for Trichogramma kaykai: A tiny desert-dwelling parasitoid wasp with competing sex-ratio distorters.</title>
        <authorList>
            <person name="Culotta J."/>
            <person name="Lindsey A.R."/>
        </authorList>
    </citation>
    <scope>NUCLEOTIDE SEQUENCE [LARGE SCALE GENOMIC DNA]</scope>
    <source>
        <strain evidence="2 3">KSX58</strain>
    </source>
</reference>